<evidence type="ECO:0008006" key="5">
    <source>
        <dbReference type="Google" id="ProtNLM"/>
    </source>
</evidence>
<dbReference type="GO" id="GO:0005524">
    <property type="term" value="F:ATP binding"/>
    <property type="evidence" value="ECO:0007669"/>
    <property type="project" value="UniProtKB-KW"/>
</dbReference>
<gene>
    <name evidence="3" type="ORF">CIB84_014525</name>
</gene>
<keyword evidence="1" id="KW-0547">Nucleotide-binding</keyword>
<feature type="non-terminal residue" evidence="3">
    <location>
        <position position="132"/>
    </location>
</feature>
<organism evidence="3 4">
    <name type="scientific">Bambusicola thoracicus</name>
    <name type="common">Chinese bamboo-partridge</name>
    <name type="synonym">Perdix thoracica</name>
    <dbReference type="NCBI Taxonomy" id="9083"/>
    <lineage>
        <taxon>Eukaryota</taxon>
        <taxon>Metazoa</taxon>
        <taxon>Chordata</taxon>
        <taxon>Craniata</taxon>
        <taxon>Vertebrata</taxon>
        <taxon>Euteleostomi</taxon>
        <taxon>Archelosauria</taxon>
        <taxon>Archosauria</taxon>
        <taxon>Dinosauria</taxon>
        <taxon>Saurischia</taxon>
        <taxon>Theropoda</taxon>
        <taxon>Coelurosauria</taxon>
        <taxon>Aves</taxon>
        <taxon>Neognathae</taxon>
        <taxon>Galloanserae</taxon>
        <taxon>Galliformes</taxon>
        <taxon>Phasianidae</taxon>
        <taxon>Perdicinae</taxon>
        <taxon>Bambusicola</taxon>
    </lineage>
</organism>
<sequence length="132" mass="14564">RAAGLCCRLAVPCPKGTPKLADLSVKTKDVWEIPRESLQLLQKLGNGQFGEVWMECNDGLCHLLTRACPAMKPQTLGLAKDAWEIERESISLDKKLGMGCFGDVWMGSLLDFLKDGDGRYLKLPQLVDMAAQ</sequence>
<evidence type="ECO:0000313" key="4">
    <source>
        <dbReference type="Proteomes" id="UP000237246"/>
    </source>
</evidence>
<evidence type="ECO:0000256" key="2">
    <source>
        <dbReference type="ARBA" id="ARBA00022840"/>
    </source>
</evidence>
<dbReference type="Gene3D" id="3.30.200.20">
    <property type="entry name" value="Phosphorylase Kinase, domain 1"/>
    <property type="match status" value="2"/>
</dbReference>
<dbReference type="Proteomes" id="UP000237246">
    <property type="component" value="Unassembled WGS sequence"/>
</dbReference>
<proteinExistence type="predicted"/>
<comment type="caution">
    <text evidence="3">The sequence shown here is derived from an EMBL/GenBank/DDBJ whole genome shotgun (WGS) entry which is preliminary data.</text>
</comment>
<keyword evidence="2" id="KW-0067">ATP-binding</keyword>
<protein>
    <recommendedName>
        <fullName evidence="5">Protein kinase domain-containing protein</fullName>
    </recommendedName>
</protein>
<dbReference type="AlphaFoldDB" id="A0A2P4SCA6"/>
<dbReference type="EMBL" id="PPHD01065858">
    <property type="protein sequence ID" value="POI21728.1"/>
    <property type="molecule type" value="Genomic_DNA"/>
</dbReference>
<feature type="non-terminal residue" evidence="3">
    <location>
        <position position="1"/>
    </location>
</feature>
<name>A0A2P4SCA6_BAMTH</name>
<reference evidence="3 4" key="1">
    <citation type="submission" date="2018-01" db="EMBL/GenBank/DDBJ databases">
        <title>Comparison of the Chinese Bamboo Partridge and Red Junglefowl genome sequences highlights the importance of demography in genome evolution.</title>
        <authorList>
            <person name="Tiley G.P."/>
            <person name="Kimball R.T."/>
            <person name="Braun E.L."/>
            <person name="Burleigh J.G."/>
        </authorList>
    </citation>
    <scope>NUCLEOTIDE SEQUENCE [LARGE SCALE GENOMIC DNA]</scope>
    <source>
        <strain evidence="3">RTK389</strain>
        <tissue evidence="3">Blood</tissue>
    </source>
</reference>
<accession>A0A2P4SCA6</accession>
<dbReference type="PANTHER" id="PTHR24418">
    <property type="entry name" value="TYROSINE-PROTEIN KINASE"/>
    <property type="match status" value="1"/>
</dbReference>
<dbReference type="OrthoDB" id="4062651at2759"/>
<dbReference type="InterPro" id="IPR050198">
    <property type="entry name" value="Non-receptor_tyrosine_kinases"/>
</dbReference>
<evidence type="ECO:0000256" key="1">
    <source>
        <dbReference type="ARBA" id="ARBA00022741"/>
    </source>
</evidence>
<evidence type="ECO:0000313" key="3">
    <source>
        <dbReference type="EMBL" id="POI21728.1"/>
    </source>
</evidence>
<keyword evidence="4" id="KW-1185">Reference proteome</keyword>